<dbReference type="PROSITE" id="PS00237">
    <property type="entry name" value="G_PROTEIN_RECEP_F1_1"/>
    <property type="match status" value="1"/>
</dbReference>
<name>A0A6J2VGS5_CHACN</name>
<dbReference type="GO" id="GO:0019957">
    <property type="term" value="F:C-C chemokine binding"/>
    <property type="evidence" value="ECO:0007669"/>
    <property type="project" value="TreeGrafter"/>
</dbReference>
<dbReference type="RefSeq" id="XP_030631048.1">
    <property type="nucleotide sequence ID" value="XM_030775188.1"/>
</dbReference>
<dbReference type="GeneID" id="115812702"/>
<feature type="compositionally biased region" description="Polar residues" evidence="14">
    <location>
        <begin position="361"/>
        <end position="370"/>
    </location>
</feature>
<evidence type="ECO:0000313" key="17">
    <source>
        <dbReference type="Proteomes" id="UP000504632"/>
    </source>
</evidence>
<dbReference type="AlphaFoldDB" id="A0A6J2VGS5"/>
<feature type="transmembrane region" description="Helical" evidence="15">
    <location>
        <begin position="215"/>
        <end position="243"/>
    </location>
</feature>
<evidence type="ECO:0000256" key="1">
    <source>
        <dbReference type="ARBA" id="ARBA00004412"/>
    </source>
</evidence>
<feature type="domain" description="G-protein coupled receptors family 1 profile" evidence="16">
    <location>
        <begin position="66"/>
        <end position="320"/>
    </location>
</feature>
<dbReference type="InterPro" id="IPR001277">
    <property type="entry name" value="CXCR4/ACKR2"/>
</dbReference>
<evidence type="ECO:0000256" key="7">
    <source>
        <dbReference type="ARBA" id="ARBA00023040"/>
    </source>
</evidence>
<proteinExistence type="inferred from homology"/>
<dbReference type="PRINTS" id="PR00237">
    <property type="entry name" value="GPCRRHODOPSN"/>
</dbReference>
<dbReference type="PANTHER" id="PTHR10489:SF664">
    <property type="entry name" value="C-C CHEMOKINE RECEPTOR TYPE 9"/>
    <property type="match status" value="1"/>
</dbReference>
<dbReference type="GO" id="GO:0019722">
    <property type="term" value="P:calcium-mediated signaling"/>
    <property type="evidence" value="ECO:0007669"/>
    <property type="project" value="TreeGrafter"/>
</dbReference>
<evidence type="ECO:0000256" key="2">
    <source>
        <dbReference type="ARBA" id="ARBA00004651"/>
    </source>
</evidence>
<dbReference type="GO" id="GO:0007204">
    <property type="term" value="P:positive regulation of cytosolic calcium ion concentration"/>
    <property type="evidence" value="ECO:0007669"/>
    <property type="project" value="TreeGrafter"/>
</dbReference>
<keyword evidence="5" id="KW-0967">Endosome</keyword>
<dbReference type="InterPro" id="IPR017452">
    <property type="entry name" value="GPCR_Rhodpsn_7TM"/>
</dbReference>
<evidence type="ECO:0000256" key="12">
    <source>
        <dbReference type="ARBA" id="ARBA00023224"/>
    </source>
</evidence>
<dbReference type="PROSITE" id="PS50262">
    <property type="entry name" value="G_PROTEIN_RECEP_F1_2"/>
    <property type="match status" value="1"/>
</dbReference>
<dbReference type="InParanoid" id="A0A6J2VGS5"/>
<dbReference type="GO" id="GO:0009897">
    <property type="term" value="C:external side of plasma membrane"/>
    <property type="evidence" value="ECO:0007669"/>
    <property type="project" value="TreeGrafter"/>
</dbReference>
<dbReference type="InterPro" id="IPR050119">
    <property type="entry name" value="CCR1-9-like"/>
</dbReference>
<feature type="transmembrane region" description="Helical" evidence="15">
    <location>
        <begin position="169"/>
        <end position="189"/>
    </location>
</feature>
<dbReference type="PRINTS" id="PR00657">
    <property type="entry name" value="CCCHEMOKINER"/>
</dbReference>
<evidence type="ECO:0000256" key="14">
    <source>
        <dbReference type="SAM" id="MobiDB-lite"/>
    </source>
</evidence>
<feature type="transmembrane region" description="Helical" evidence="15">
    <location>
        <begin position="87"/>
        <end position="107"/>
    </location>
</feature>
<dbReference type="PANTHER" id="PTHR10489">
    <property type="entry name" value="CELL ADHESION MOLECULE"/>
    <property type="match status" value="1"/>
</dbReference>
<evidence type="ECO:0000256" key="13">
    <source>
        <dbReference type="RuleBase" id="RU000688"/>
    </source>
</evidence>
<sequence length="370" mass="42096">MSTAMYLTPTVYATMTDDYDMDDAAVTTTDVDYDLTTMCERGKVREFRKLYEPPLYCVIVLLGALGNLLVIWMYLHFKSRLKTMTDVFLLNLAFADILFLGTLPFWAADAIQGWTFGLALCKVTSAVYKINFFSSMLLLTCISIDRYIVIVQTTKAQNSKKRHLMCSKLMCVFVWLLAILLALPELIFAQNKVDIDQNQFCTMVYTPNENNRIKIMVLALQICMGFCVPLFIMTFCYAVIIHTLLKTKNFQKHKALRVIFSVVAVFVLSQLPYNSMLVFEATQAANVTVTDCDQLQSFDIVTQIMKSIAYTHCCLNPFLYAFVGVRFRRDVIKLLRSHGCVRSPSKHSKKSSSYRASVMSDTETTQALSL</sequence>
<evidence type="ECO:0000256" key="11">
    <source>
        <dbReference type="ARBA" id="ARBA00023180"/>
    </source>
</evidence>
<evidence type="ECO:0000256" key="8">
    <source>
        <dbReference type="ARBA" id="ARBA00023136"/>
    </source>
</evidence>
<evidence type="ECO:0000256" key="10">
    <source>
        <dbReference type="ARBA" id="ARBA00023170"/>
    </source>
</evidence>
<gene>
    <name evidence="18" type="primary">ccr9a</name>
</gene>
<keyword evidence="6 15" id="KW-1133">Transmembrane helix</keyword>
<evidence type="ECO:0000259" key="16">
    <source>
        <dbReference type="PROSITE" id="PS50262"/>
    </source>
</evidence>
<keyword evidence="4 13" id="KW-0812">Transmembrane</keyword>
<dbReference type="GO" id="GO:0005769">
    <property type="term" value="C:early endosome"/>
    <property type="evidence" value="ECO:0007669"/>
    <property type="project" value="UniProtKB-SubCell"/>
</dbReference>
<dbReference type="Gene3D" id="1.20.1070.10">
    <property type="entry name" value="Rhodopsin 7-helix transmembrane proteins"/>
    <property type="match status" value="1"/>
</dbReference>
<keyword evidence="17" id="KW-1185">Reference proteome</keyword>
<keyword evidence="7 13" id="KW-0297">G-protein coupled receptor</keyword>
<feature type="region of interest" description="Disordered" evidence="14">
    <location>
        <begin position="341"/>
        <end position="370"/>
    </location>
</feature>
<evidence type="ECO:0000256" key="15">
    <source>
        <dbReference type="SAM" id="Phobius"/>
    </source>
</evidence>
<dbReference type="GO" id="GO:0016493">
    <property type="term" value="F:C-C chemokine receptor activity"/>
    <property type="evidence" value="ECO:0007669"/>
    <property type="project" value="TreeGrafter"/>
</dbReference>
<comment type="subcellular location">
    <subcellularLocation>
        <location evidence="2">Cell membrane</location>
        <topology evidence="2">Multi-pass membrane protein</topology>
    </subcellularLocation>
    <subcellularLocation>
        <location evidence="1">Early endosome</location>
    </subcellularLocation>
</comment>
<feature type="transmembrane region" description="Helical" evidence="15">
    <location>
        <begin position="308"/>
        <end position="327"/>
    </location>
</feature>
<keyword evidence="10 13" id="KW-0675">Receptor</keyword>
<dbReference type="GO" id="GO:0006955">
    <property type="term" value="P:immune response"/>
    <property type="evidence" value="ECO:0007669"/>
    <property type="project" value="TreeGrafter"/>
</dbReference>
<dbReference type="InterPro" id="IPR000276">
    <property type="entry name" value="GPCR_Rhodpsn"/>
</dbReference>
<evidence type="ECO:0000256" key="6">
    <source>
        <dbReference type="ARBA" id="ARBA00022989"/>
    </source>
</evidence>
<accession>A0A6J2VGS5</accession>
<keyword evidence="8 15" id="KW-0472">Membrane</keyword>
<keyword evidence="3" id="KW-1003">Cell membrane</keyword>
<dbReference type="CTD" id="553366"/>
<dbReference type="Pfam" id="PF00001">
    <property type="entry name" value="7tm_1"/>
    <property type="match status" value="1"/>
</dbReference>
<dbReference type="FunCoup" id="A0A6J2VGS5">
    <property type="interactions" value="220"/>
</dbReference>
<dbReference type="PRINTS" id="PR00645">
    <property type="entry name" value="CXCCHMKINER4"/>
</dbReference>
<dbReference type="OrthoDB" id="9942559at2759"/>
<evidence type="ECO:0000256" key="5">
    <source>
        <dbReference type="ARBA" id="ARBA00022753"/>
    </source>
</evidence>
<reference evidence="18" key="1">
    <citation type="submission" date="2025-08" db="UniProtKB">
        <authorList>
            <consortium name="RefSeq"/>
        </authorList>
    </citation>
    <scope>IDENTIFICATION</scope>
</reference>
<protein>
    <submittedName>
        <fullName evidence="18">C-C chemokine receptor type 9a</fullName>
    </submittedName>
</protein>
<keyword evidence="12 13" id="KW-0807">Transducer</keyword>
<evidence type="ECO:0000256" key="3">
    <source>
        <dbReference type="ARBA" id="ARBA00022475"/>
    </source>
</evidence>
<comment type="similarity">
    <text evidence="13">Belongs to the G-protein coupled receptor 1 family.</text>
</comment>
<dbReference type="SUPFAM" id="SSF81321">
    <property type="entry name" value="Family A G protein-coupled receptor-like"/>
    <property type="match status" value="1"/>
</dbReference>
<dbReference type="GO" id="GO:0060326">
    <property type="term" value="P:cell chemotaxis"/>
    <property type="evidence" value="ECO:0007669"/>
    <property type="project" value="TreeGrafter"/>
</dbReference>
<keyword evidence="11" id="KW-0325">Glycoprotein</keyword>
<keyword evidence="9" id="KW-1015">Disulfide bond</keyword>
<feature type="transmembrane region" description="Helical" evidence="15">
    <location>
        <begin position="127"/>
        <end position="148"/>
    </location>
</feature>
<evidence type="ECO:0000256" key="4">
    <source>
        <dbReference type="ARBA" id="ARBA00022692"/>
    </source>
</evidence>
<feature type="transmembrane region" description="Helical" evidence="15">
    <location>
        <begin position="255"/>
        <end position="273"/>
    </location>
</feature>
<evidence type="ECO:0000313" key="18">
    <source>
        <dbReference type="RefSeq" id="XP_030631048.1"/>
    </source>
</evidence>
<dbReference type="FunFam" id="1.20.1070.10:FF:000035">
    <property type="entry name" value="C-C chemokine receptor type 6"/>
    <property type="match status" value="1"/>
</dbReference>
<feature type="transmembrane region" description="Helical" evidence="15">
    <location>
        <begin position="53"/>
        <end position="75"/>
    </location>
</feature>
<dbReference type="Proteomes" id="UP000504632">
    <property type="component" value="Chromosome 5"/>
</dbReference>
<organism evidence="17 18">
    <name type="scientific">Chanos chanos</name>
    <name type="common">Milkfish</name>
    <name type="synonym">Mugil chanos</name>
    <dbReference type="NCBI Taxonomy" id="29144"/>
    <lineage>
        <taxon>Eukaryota</taxon>
        <taxon>Metazoa</taxon>
        <taxon>Chordata</taxon>
        <taxon>Craniata</taxon>
        <taxon>Vertebrata</taxon>
        <taxon>Euteleostomi</taxon>
        <taxon>Actinopterygii</taxon>
        <taxon>Neopterygii</taxon>
        <taxon>Teleostei</taxon>
        <taxon>Ostariophysi</taxon>
        <taxon>Gonorynchiformes</taxon>
        <taxon>Chanidae</taxon>
        <taxon>Chanos</taxon>
    </lineage>
</organism>
<evidence type="ECO:0000256" key="9">
    <source>
        <dbReference type="ARBA" id="ARBA00023157"/>
    </source>
</evidence>
<dbReference type="InterPro" id="IPR000355">
    <property type="entry name" value="Chemokine_rcpt"/>
</dbReference>